<organism evidence="1 2">
    <name type="scientific">Riccia sorocarpa</name>
    <dbReference type="NCBI Taxonomy" id="122646"/>
    <lineage>
        <taxon>Eukaryota</taxon>
        <taxon>Viridiplantae</taxon>
        <taxon>Streptophyta</taxon>
        <taxon>Embryophyta</taxon>
        <taxon>Marchantiophyta</taxon>
        <taxon>Marchantiopsida</taxon>
        <taxon>Marchantiidae</taxon>
        <taxon>Marchantiales</taxon>
        <taxon>Ricciaceae</taxon>
        <taxon>Riccia</taxon>
    </lineage>
</organism>
<accession>A0ABD3GZ17</accession>
<sequence length="423" mass="44552">MSSTKVLMRDSPGDRSGCRNPILRRDAISEFLTNSVPQDGVVTKRARVFAGRAEPSGHPQMSAPIYYVVRGDLALVLDTLVSVVEIIIWTSRSREHTQRILEDMEDERLIPEGLTERLTIWGIDECDRVRPSRLEHRKLTPMKDFRRFYDYCVCTRDVFLVDVEVAPNSPNHPFSAVHPWPFGVGLGTSLADHHAYVMDRLVPWLTESSVDSCPTLDFVQSQRTRIDGADPIEGLRRPGDIPGADLVESVVGEPSLGPISTDVLVDSGVVGSVGAVADPLLQPLVVSGAEGSVGAVADPLPEPVVVSGAEGSVGAVADPLYEPVVVSGAEGLGGAVGDPLPEPVVVSGAEGSVGAVADPLPEPVVDTGAEGSVGPVVDMLHEPVVDTGAEGSVGPIPDLSALLIAQTVAELDAEGSAALPSDE</sequence>
<proteinExistence type="predicted"/>
<keyword evidence="2" id="KW-1185">Reference proteome</keyword>
<gene>
    <name evidence="1" type="ORF">R1sor_000421</name>
</gene>
<dbReference type="AlphaFoldDB" id="A0ABD3GZ17"/>
<dbReference type="EMBL" id="JBJQOH010000006">
    <property type="protein sequence ID" value="KAL3682399.1"/>
    <property type="molecule type" value="Genomic_DNA"/>
</dbReference>
<evidence type="ECO:0000313" key="2">
    <source>
        <dbReference type="Proteomes" id="UP001633002"/>
    </source>
</evidence>
<comment type="caution">
    <text evidence="1">The sequence shown here is derived from an EMBL/GenBank/DDBJ whole genome shotgun (WGS) entry which is preliminary data.</text>
</comment>
<evidence type="ECO:0000313" key="1">
    <source>
        <dbReference type="EMBL" id="KAL3682399.1"/>
    </source>
</evidence>
<protein>
    <submittedName>
        <fullName evidence="1">Uncharacterized protein</fullName>
    </submittedName>
</protein>
<reference evidence="1 2" key="1">
    <citation type="submission" date="2024-09" db="EMBL/GenBank/DDBJ databases">
        <title>Chromosome-scale assembly of Riccia sorocarpa.</title>
        <authorList>
            <person name="Paukszto L."/>
        </authorList>
    </citation>
    <scope>NUCLEOTIDE SEQUENCE [LARGE SCALE GENOMIC DNA]</scope>
    <source>
        <strain evidence="1">LP-2024</strain>
        <tissue evidence="1">Aerial parts of the thallus</tissue>
    </source>
</reference>
<name>A0ABD3GZ17_9MARC</name>
<dbReference type="Proteomes" id="UP001633002">
    <property type="component" value="Unassembled WGS sequence"/>
</dbReference>